<reference evidence="1 2" key="1">
    <citation type="submission" date="2020-08" db="EMBL/GenBank/DDBJ databases">
        <title>Genomic Encyclopedia of Type Strains, Phase III (KMG-III): the genomes of soil and plant-associated and newly described type strains.</title>
        <authorList>
            <person name="Whitman W."/>
        </authorList>
    </citation>
    <scope>NUCLEOTIDE SEQUENCE [LARGE SCALE GENOMIC DNA]</scope>
    <source>
        <strain evidence="1 2">CECT 5831</strain>
    </source>
</reference>
<gene>
    <name evidence="1" type="ORF">FHS19_004804</name>
</gene>
<evidence type="ECO:0000313" key="2">
    <source>
        <dbReference type="Proteomes" id="UP000517523"/>
    </source>
</evidence>
<dbReference type="RefSeq" id="WP_183584250.1">
    <property type="nucleotide sequence ID" value="NZ_JACHXJ010000004.1"/>
</dbReference>
<accession>A0A839TXW1</accession>
<organism evidence="1 2">
    <name type="scientific">Paenibacillus rhizosphaerae</name>
    <dbReference type="NCBI Taxonomy" id="297318"/>
    <lineage>
        <taxon>Bacteria</taxon>
        <taxon>Bacillati</taxon>
        <taxon>Bacillota</taxon>
        <taxon>Bacilli</taxon>
        <taxon>Bacillales</taxon>
        <taxon>Paenibacillaceae</taxon>
        <taxon>Paenibacillus</taxon>
    </lineage>
</organism>
<evidence type="ECO:0000313" key="1">
    <source>
        <dbReference type="EMBL" id="MBB3130099.1"/>
    </source>
</evidence>
<dbReference type="EMBL" id="JACHXJ010000004">
    <property type="protein sequence ID" value="MBB3130099.1"/>
    <property type="molecule type" value="Genomic_DNA"/>
</dbReference>
<sequence length="119" mass="13171">MGSIEIVRNGGKRVLKKIIAVWLFMCMLTACTGPTSGGGDITILDKQLIGSTYWIVAENPHSKEEGAFKIKVDNENTWNLLEVGRTYLSTYSYKSLDKGAKLLSVRHINEGQSATQQVH</sequence>
<comment type="caution">
    <text evidence="1">The sequence shown here is derived from an EMBL/GenBank/DDBJ whole genome shotgun (WGS) entry which is preliminary data.</text>
</comment>
<dbReference type="Proteomes" id="UP000517523">
    <property type="component" value="Unassembled WGS sequence"/>
</dbReference>
<proteinExistence type="predicted"/>
<dbReference type="AlphaFoldDB" id="A0A839TXW1"/>
<protein>
    <submittedName>
        <fullName evidence="1">Uncharacterized protein</fullName>
    </submittedName>
</protein>
<name>A0A839TXW1_9BACL</name>